<proteinExistence type="predicted"/>
<feature type="domain" description="HTH cro/C1-type" evidence="1">
    <location>
        <begin position="13"/>
        <end position="62"/>
    </location>
</feature>
<dbReference type="GO" id="GO:0003677">
    <property type="term" value="F:DNA binding"/>
    <property type="evidence" value="ECO:0007669"/>
    <property type="project" value="InterPro"/>
</dbReference>
<evidence type="ECO:0000259" key="1">
    <source>
        <dbReference type="Pfam" id="PF01381"/>
    </source>
</evidence>
<evidence type="ECO:0000313" key="3">
    <source>
        <dbReference type="Proteomes" id="UP000886814"/>
    </source>
</evidence>
<sequence>MLRNNIELDVKIKCIEQNKPQSKIAEEIGTSAPYVSRIVNSGDKVLNKTFVQIMESLGYDVELTYVKREE</sequence>
<dbReference type="InterPro" id="IPR001387">
    <property type="entry name" value="Cro/C1-type_HTH"/>
</dbReference>
<accession>A0A9D1PDF2</accession>
<organism evidence="2 3">
    <name type="scientific">Candidatus Blautia stercorigallinarum</name>
    <dbReference type="NCBI Taxonomy" id="2838501"/>
    <lineage>
        <taxon>Bacteria</taxon>
        <taxon>Bacillati</taxon>
        <taxon>Bacillota</taxon>
        <taxon>Clostridia</taxon>
        <taxon>Lachnospirales</taxon>
        <taxon>Lachnospiraceae</taxon>
        <taxon>Blautia</taxon>
    </lineage>
</organism>
<reference evidence="2" key="2">
    <citation type="submission" date="2021-04" db="EMBL/GenBank/DDBJ databases">
        <authorList>
            <person name="Gilroy R."/>
        </authorList>
    </citation>
    <scope>NUCLEOTIDE SEQUENCE</scope>
    <source>
        <strain evidence="2">CHK195-9823</strain>
    </source>
</reference>
<dbReference type="Pfam" id="PF01381">
    <property type="entry name" value="HTH_3"/>
    <property type="match status" value="1"/>
</dbReference>
<dbReference type="InterPro" id="IPR010982">
    <property type="entry name" value="Lambda_DNA-bd_dom_sf"/>
</dbReference>
<comment type="caution">
    <text evidence="2">The sequence shown here is derived from an EMBL/GenBank/DDBJ whole genome shotgun (WGS) entry which is preliminary data.</text>
</comment>
<dbReference type="AlphaFoldDB" id="A0A9D1PDF2"/>
<dbReference type="Proteomes" id="UP000886814">
    <property type="component" value="Unassembled WGS sequence"/>
</dbReference>
<dbReference type="Gene3D" id="1.10.260.40">
    <property type="entry name" value="lambda repressor-like DNA-binding domains"/>
    <property type="match status" value="1"/>
</dbReference>
<dbReference type="EMBL" id="DXIQ01000026">
    <property type="protein sequence ID" value="HIV38198.1"/>
    <property type="molecule type" value="Genomic_DNA"/>
</dbReference>
<evidence type="ECO:0000313" key="2">
    <source>
        <dbReference type="EMBL" id="HIV38198.1"/>
    </source>
</evidence>
<reference evidence="2" key="1">
    <citation type="journal article" date="2021" name="PeerJ">
        <title>Extensive microbial diversity within the chicken gut microbiome revealed by metagenomics and culture.</title>
        <authorList>
            <person name="Gilroy R."/>
            <person name="Ravi A."/>
            <person name="Getino M."/>
            <person name="Pursley I."/>
            <person name="Horton D.L."/>
            <person name="Alikhan N.F."/>
            <person name="Baker D."/>
            <person name="Gharbi K."/>
            <person name="Hall N."/>
            <person name="Watson M."/>
            <person name="Adriaenssens E.M."/>
            <person name="Foster-Nyarko E."/>
            <person name="Jarju S."/>
            <person name="Secka A."/>
            <person name="Antonio M."/>
            <person name="Oren A."/>
            <person name="Chaudhuri R.R."/>
            <person name="La Ragione R."/>
            <person name="Hildebrand F."/>
            <person name="Pallen M.J."/>
        </authorList>
    </citation>
    <scope>NUCLEOTIDE SEQUENCE</scope>
    <source>
        <strain evidence="2">CHK195-9823</strain>
    </source>
</reference>
<protein>
    <submittedName>
        <fullName evidence="2">Helix-turn-helix domain-containing protein</fullName>
    </submittedName>
</protein>
<name>A0A9D1PDF2_9FIRM</name>
<gene>
    <name evidence="2" type="ORF">H9747_04255</name>
</gene>
<dbReference type="SUPFAM" id="SSF47413">
    <property type="entry name" value="lambda repressor-like DNA-binding domains"/>
    <property type="match status" value="1"/>
</dbReference>